<accession>A0ACC0ZYJ5</accession>
<name>A0ACC0ZYJ5_9ROSI</name>
<sequence>MVDKEWLQSNYQITNSSVLKGKEHSPAVLEWGRYKGSCVELFNSDTTCDLDGECIIKLDAGYICSCYNSRSDSYKGCSGDLICNSTGGYHCSGCPHGYKKDGSSCSSSKAFGDLFIFIKKSRARFFAIIEGENEEIMNVANLTRRCLNLNGKKRPTMREVAIELAGNTRASVEPQWCSKTTKRMILPSVRQQITM</sequence>
<evidence type="ECO:0000313" key="1">
    <source>
        <dbReference type="EMBL" id="KAJ0080300.1"/>
    </source>
</evidence>
<comment type="caution">
    <text evidence="1">The sequence shown here is derived from an EMBL/GenBank/DDBJ whole genome shotgun (WGS) entry which is preliminary data.</text>
</comment>
<gene>
    <name evidence="1" type="ORF">Patl1_23174</name>
</gene>
<proteinExistence type="predicted"/>
<keyword evidence="2" id="KW-1185">Reference proteome</keyword>
<protein>
    <submittedName>
        <fullName evidence="1">Uncharacterized protein</fullName>
    </submittedName>
</protein>
<organism evidence="1 2">
    <name type="scientific">Pistacia atlantica</name>
    <dbReference type="NCBI Taxonomy" id="434234"/>
    <lineage>
        <taxon>Eukaryota</taxon>
        <taxon>Viridiplantae</taxon>
        <taxon>Streptophyta</taxon>
        <taxon>Embryophyta</taxon>
        <taxon>Tracheophyta</taxon>
        <taxon>Spermatophyta</taxon>
        <taxon>Magnoliopsida</taxon>
        <taxon>eudicotyledons</taxon>
        <taxon>Gunneridae</taxon>
        <taxon>Pentapetalae</taxon>
        <taxon>rosids</taxon>
        <taxon>malvids</taxon>
        <taxon>Sapindales</taxon>
        <taxon>Anacardiaceae</taxon>
        <taxon>Pistacia</taxon>
    </lineage>
</organism>
<dbReference type="EMBL" id="CM047909">
    <property type="protein sequence ID" value="KAJ0080300.1"/>
    <property type="molecule type" value="Genomic_DNA"/>
</dbReference>
<dbReference type="Proteomes" id="UP001164250">
    <property type="component" value="Chromosome 13"/>
</dbReference>
<reference evidence="2" key="1">
    <citation type="journal article" date="2023" name="G3 (Bethesda)">
        <title>Genome assembly and association tests identify interacting loci associated with vigor, precocity, and sex in interspecific pistachio rootstocks.</title>
        <authorList>
            <person name="Palmer W."/>
            <person name="Jacygrad E."/>
            <person name="Sagayaradj S."/>
            <person name="Cavanaugh K."/>
            <person name="Han R."/>
            <person name="Bertier L."/>
            <person name="Beede B."/>
            <person name="Kafkas S."/>
            <person name="Golino D."/>
            <person name="Preece J."/>
            <person name="Michelmore R."/>
        </authorList>
    </citation>
    <scope>NUCLEOTIDE SEQUENCE [LARGE SCALE GENOMIC DNA]</scope>
</reference>
<evidence type="ECO:0000313" key="2">
    <source>
        <dbReference type="Proteomes" id="UP001164250"/>
    </source>
</evidence>